<keyword evidence="1" id="KW-0812">Transmembrane</keyword>
<name>A0ABR4P077_9SACH</name>
<sequence>MISAQYSVPSAFLTQLLSNFFFFFQFFVIFRQFLCNSELLIALPFAFLSLSQAP</sequence>
<dbReference type="EMBL" id="JBEVYD010000002">
    <property type="protein sequence ID" value="KAL3234987.1"/>
    <property type="molecule type" value="Genomic_DNA"/>
</dbReference>
<evidence type="ECO:0000313" key="2">
    <source>
        <dbReference type="EMBL" id="KAL3234987.1"/>
    </source>
</evidence>
<evidence type="ECO:0000256" key="1">
    <source>
        <dbReference type="SAM" id="Phobius"/>
    </source>
</evidence>
<evidence type="ECO:0000313" key="3">
    <source>
        <dbReference type="Proteomes" id="UP001623330"/>
    </source>
</evidence>
<comment type="caution">
    <text evidence="2">The sequence shown here is derived from an EMBL/GenBank/DDBJ whole genome shotgun (WGS) entry which is preliminary data.</text>
</comment>
<protein>
    <submittedName>
        <fullName evidence="2">Uncharacterized protein</fullName>
    </submittedName>
</protein>
<dbReference type="Proteomes" id="UP001623330">
    <property type="component" value="Unassembled WGS sequence"/>
</dbReference>
<feature type="transmembrane region" description="Helical" evidence="1">
    <location>
        <begin position="12"/>
        <end position="30"/>
    </location>
</feature>
<keyword evidence="1" id="KW-1133">Transmembrane helix</keyword>
<reference evidence="2 3" key="1">
    <citation type="submission" date="2024-05" db="EMBL/GenBank/DDBJ databases">
        <title>Long read based assembly of the Candida bracarensis genome reveals expanded adhesin content.</title>
        <authorList>
            <person name="Marcet-Houben M."/>
            <person name="Ksiezopolska E."/>
            <person name="Gabaldon T."/>
        </authorList>
    </citation>
    <scope>NUCLEOTIDE SEQUENCE [LARGE SCALE GENOMIC DNA]</scope>
    <source>
        <strain evidence="2 3">CBM6</strain>
    </source>
</reference>
<organism evidence="2 3">
    <name type="scientific">Nakaseomyces bracarensis</name>
    <dbReference type="NCBI Taxonomy" id="273131"/>
    <lineage>
        <taxon>Eukaryota</taxon>
        <taxon>Fungi</taxon>
        <taxon>Dikarya</taxon>
        <taxon>Ascomycota</taxon>
        <taxon>Saccharomycotina</taxon>
        <taxon>Saccharomycetes</taxon>
        <taxon>Saccharomycetales</taxon>
        <taxon>Saccharomycetaceae</taxon>
        <taxon>Nakaseomyces</taxon>
    </lineage>
</organism>
<accession>A0ABR4P077</accession>
<proteinExistence type="predicted"/>
<gene>
    <name evidence="2" type="ORF">RNJ44_02775</name>
</gene>
<keyword evidence="3" id="KW-1185">Reference proteome</keyword>
<keyword evidence="1" id="KW-0472">Membrane</keyword>